<dbReference type="Gene3D" id="1.10.510.10">
    <property type="entry name" value="Transferase(Phosphotransferase) domain 1"/>
    <property type="match status" value="1"/>
</dbReference>
<sequence length="320" mass="35044">MPASDYRRHELLGEGTFGKVYKGEVVATGRAVAIKKLLKVSSRKEGVELATLREIMLLQELVHENVIELVEVLCAHGGISLVFEYCVTDLEAIVKDRDVLLDAARIKGYMLGTLRGVAYCHDCWVLHRDLKPGNLLLSAEGVVKVADFGLARCYGSPERKYTGQVVTRWYRAPELLFGAKFYGRSVDLWSAGAILAELLLRVPFLPGNSDIEQLSRVFTARGTPTEATWPGVSSLPDYIPFQPQPGRPLRELFSAASDETLSLLDGLLTLDPGARLTARAALAHPYFVTEAPPPAPPAELAPRAKDGSGALAMHQEQKPR</sequence>
<dbReference type="PROSITE" id="PS00108">
    <property type="entry name" value="PROTEIN_KINASE_ST"/>
    <property type="match status" value="1"/>
</dbReference>
<comment type="similarity">
    <text evidence="1">Belongs to the protein kinase superfamily. CMGC Ser/Thr protein kinase family. CDC2/CDKX subfamily.</text>
</comment>
<evidence type="ECO:0000256" key="5">
    <source>
        <dbReference type="ARBA" id="ARBA00022741"/>
    </source>
</evidence>
<dbReference type="GO" id="GO:0004693">
    <property type="term" value="F:cyclin-dependent protein serine/threonine kinase activity"/>
    <property type="evidence" value="ECO:0007669"/>
    <property type="project" value="TreeGrafter"/>
</dbReference>
<dbReference type="Pfam" id="PF00069">
    <property type="entry name" value="Pkinase"/>
    <property type="match status" value="1"/>
</dbReference>
<dbReference type="GO" id="GO:0005524">
    <property type="term" value="F:ATP binding"/>
    <property type="evidence" value="ECO:0007669"/>
    <property type="project" value="UniProtKB-UniRule"/>
</dbReference>
<dbReference type="GO" id="GO:0045944">
    <property type="term" value="P:positive regulation of transcription by RNA polymerase II"/>
    <property type="evidence" value="ECO:0007669"/>
    <property type="project" value="TreeGrafter"/>
</dbReference>
<dbReference type="PROSITE" id="PS00107">
    <property type="entry name" value="PROTEIN_KINASE_ATP"/>
    <property type="match status" value="1"/>
</dbReference>
<feature type="binding site" evidence="8">
    <location>
        <position position="36"/>
    </location>
    <ligand>
        <name>ATP</name>
        <dbReference type="ChEBI" id="CHEBI:30616"/>
    </ligand>
</feature>
<dbReference type="Gene3D" id="3.30.200.20">
    <property type="entry name" value="Phosphorylase Kinase, domain 1"/>
    <property type="match status" value="1"/>
</dbReference>
<accession>A0A0M0K9D7</accession>
<keyword evidence="5 8" id="KW-0547">Nucleotide-binding</keyword>
<keyword evidence="3 9" id="KW-0723">Serine/threonine-protein kinase</keyword>
<evidence type="ECO:0000256" key="6">
    <source>
        <dbReference type="ARBA" id="ARBA00022777"/>
    </source>
</evidence>
<dbReference type="GO" id="GO:0005737">
    <property type="term" value="C:cytoplasm"/>
    <property type="evidence" value="ECO:0007669"/>
    <property type="project" value="TreeGrafter"/>
</dbReference>
<evidence type="ECO:0000256" key="4">
    <source>
        <dbReference type="ARBA" id="ARBA00022679"/>
    </source>
</evidence>
<reference evidence="13" key="1">
    <citation type="journal article" date="2015" name="PLoS Genet.">
        <title>Genome Sequence and Transcriptome Analyses of Chrysochromulina tobin: Metabolic Tools for Enhanced Algal Fitness in the Prominent Order Prymnesiales (Haptophyceae).</title>
        <authorList>
            <person name="Hovde B.T."/>
            <person name="Deodato C.R."/>
            <person name="Hunsperger H.M."/>
            <person name="Ryken S.A."/>
            <person name="Yost W."/>
            <person name="Jha R.K."/>
            <person name="Patterson J."/>
            <person name="Monnat R.J. Jr."/>
            <person name="Barlow S.B."/>
            <person name="Starkenburg S.R."/>
            <person name="Cattolico R.A."/>
        </authorList>
    </citation>
    <scope>NUCLEOTIDE SEQUENCE</scope>
    <source>
        <strain evidence="13">CCMP291</strain>
    </source>
</reference>
<evidence type="ECO:0000259" key="11">
    <source>
        <dbReference type="PROSITE" id="PS50011"/>
    </source>
</evidence>
<dbReference type="OrthoDB" id="1732493at2759"/>
<evidence type="ECO:0000256" key="10">
    <source>
        <dbReference type="SAM" id="MobiDB-lite"/>
    </source>
</evidence>
<dbReference type="GO" id="GO:0008353">
    <property type="term" value="F:RNA polymerase II CTD heptapeptide repeat kinase activity"/>
    <property type="evidence" value="ECO:0007669"/>
    <property type="project" value="UniProtKB-EC"/>
</dbReference>
<dbReference type="InterPro" id="IPR008271">
    <property type="entry name" value="Ser/Thr_kinase_AS"/>
</dbReference>
<dbReference type="Proteomes" id="UP000037460">
    <property type="component" value="Unassembled WGS sequence"/>
</dbReference>
<dbReference type="EC" id="2.7.11.23" evidence="2"/>
<evidence type="ECO:0000256" key="8">
    <source>
        <dbReference type="PROSITE-ProRule" id="PRU10141"/>
    </source>
</evidence>
<organism evidence="12 13">
    <name type="scientific">Chrysochromulina tobinii</name>
    <dbReference type="NCBI Taxonomy" id="1460289"/>
    <lineage>
        <taxon>Eukaryota</taxon>
        <taxon>Haptista</taxon>
        <taxon>Haptophyta</taxon>
        <taxon>Prymnesiophyceae</taxon>
        <taxon>Prymnesiales</taxon>
        <taxon>Chrysochromulinaceae</taxon>
        <taxon>Chrysochromulina</taxon>
    </lineage>
</organism>
<dbReference type="InterPro" id="IPR000719">
    <property type="entry name" value="Prot_kinase_dom"/>
</dbReference>
<evidence type="ECO:0000256" key="7">
    <source>
        <dbReference type="ARBA" id="ARBA00022840"/>
    </source>
</evidence>
<dbReference type="SUPFAM" id="SSF56112">
    <property type="entry name" value="Protein kinase-like (PK-like)"/>
    <property type="match status" value="1"/>
</dbReference>
<dbReference type="InterPro" id="IPR017441">
    <property type="entry name" value="Protein_kinase_ATP_BS"/>
</dbReference>
<feature type="domain" description="Protein kinase" evidence="11">
    <location>
        <begin position="6"/>
        <end position="287"/>
    </location>
</feature>
<evidence type="ECO:0000313" key="13">
    <source>
        <dbReference type="Proteomes" id="UP000037460"/>
    </source>
</evidence>
<dbReference type="PANTHER" id="PTHR24056:SF0">
    <property type="entry name" value="CYCLIN-DEPENDENT KINASE 7"/>
    <property type="match status" value="1"/>
</dbReference>
<evidence type="ECO:0000256" key="1">
    <source>
        <dbReference type="ARBA" id="ARBA00006485"/>
    </source>
</evidence>
<name>A0A0M0K9D7_9EUKA</name>
<evidence type="ECO:0000256" key="9">
    <source>
        <dbReference type="RuleBase" id="RU000304"/>
    </source>
</evidence>
<dbReference type="GO" id="GO:0070985">
    <property type="term" value="C:transcription factor TFIIK complex"/>
    <property type="evidence" value="ECO:0007669"/>
    <property type="project" value="TreeGrafter"/>
</dbReference>
<dbReference type="FunFam" id="1.10.510.10:FF:000624">
    <property type="entry name" value="Mitogen-activated protein kinase"/>
    <property type="match status" value="1"/>
</dbReference>
<dbReference type="SMART" id="SM00220">
    <property type="entry name" value="S_TKc"/>
    <property type="match status" value="1"/>
</dbReference>
<proteinExistence type="inferred from homology"/>
<dbReference type="EMBL" id="JWZX01000875">
    <property type="protein sequence ID" value="KOO35424.1"/>
    <property type="molecule type" value="Genomic_DNA"/>
</dbReference>
<keyword evidence="6 12" id="KW-0418">Kinase</keyword>
<comment type="caution">
    <text evidence="12">The sequence shown here is derived from an EMBL/GenBank/DDBJ whole genome shotgun (WGS) entry which is preliminary data.</text>
</comment>
<gene>
    <name evidence="12" type="ORF">Ctob_015657</name>
</gene>
<evidence type="ECO:0000313" key="12">
    <source>
        <dbReference type="EMBL" id="KOO35424.1"/>
    </source>
</evidence>
<feature type="region of interest" description="Disordered" evidence="10">
    <location>
        <begin position="292"/>
        <end position="320"/>
    </location>
</feature>
<keyword evidence="13" id="KW-1185">Reference proteome</keyword>
<evidence type="ECO:0000256" key="2">
    <source>
        <dbReference type="ARBA" id="ARBA00012409"/>
    </source>
</evidence>
<protein>
    <recommendedName>
        <fullName evidence="2">[RNA-polymerase]-subunit kinase</fullName>
        <ecNumber evidence="2">2.7.11.23</ecNumber>
    </recommendedName>
</protein>
<dbReference type="AlphaFoldDB" id="A0A0M0K9D7"/>
<keyword evidence="4" id="KW-0808">Transferase</keyword>
<dbReference type="PROSITE" id="PS50011">
    <property type="entry name" value="PROTEIN_KINASE_DOM"/>
    <property type="match status" value="1"/>
</dbReference>
<dbReference type="PANTHER" id="PTHR24056">
    <property type="entry name" value="CELL DIVISION PROTEIN KINASE"/>
    <property type="match status" value="1"/>
</dbReference>
<keyword evidence="7 8" id="KW-0067">ATP-binding</keyword>
<dbReference type="InterPro" id="IPR011009">
    <property type="entry name" value="Kinase-like_dom_sf"/>
</dbReference>
<dbReference type="InterPro" id="IPR050108">
    <property type="entry name" value="CDK"/>
</dbReference>
<evidence type="ECO:0000256" key="3">
    <source>
        <dbReference type="ARBA" id="ARBA00022527"/>
    </source>
</evidence>